<organism evidence="6 7">
    <name type="scientific">Guillardia theta</name>
    <name type="common">Cryptophyte</name>
    <name type="synonym">Cryptomonas phi</name>
    <dbReference type="NCBI Taxonomy" id="55529"/>
    <lineage>
        <taxon>Eukaryota</taxon>
        <taxon>Cryptophyceae</taxon>
        <taxon>Pyrenomonadales</taxon>
        <taxon>Geminigeraceae</taxon>
        <taxon>Guillardia</taxon>
    </lineage>
</organism>
<evidence type="ECO:0000256" key="2">
    <source>
        <dbReference type="ARBA" id="ARBA00022980"/>
    </source>
</evidence>
<comment type="similarity">
    <text evidence="1 5">Belongs to the universal ribosomal protein uS2 family.</text>
</comment>
<dbReference type="FunFam" id="3.40.50.10490:FF:000030">
    <property type="entry name" value="30S ribosomal protein S2"/>
    <property type="match status" value="1"/>
</dbReference>
<keyword evidence="3 5" id="KW-0687">Ribonucleoprotein</keyword>
<dbReference type="AlphaFoldDB" id="Q9AW71"/>
<accession>Q9AW71</accession>
<dbReference type="PANTHER" id="PTHR11489">
    <property type="entry name" value="40S RIBOSOMAL PROTEIN SA"/>
    <property type="match status" value="1"/>
</dbReference>
<evidence type="ECO:0000256" key="1">
    <source>
        <dbReference type="ARBA" id="ARBA00006242"/>
    </source>
</evidence>
<evidence type="ECO:0000256" key="5">
    <source>
        <dbReference type="RuleBase" id="RU003631"/>
    </source>
</evidence>
<dbReference type="InterPro" id="IPR018130">
    <property type="entry name" value="Ribosomal_uS2_CS"/>
</dbReference>
<dbReference type="CDD" id="cd01425">
    <property type="entry name" value="RPS2"/>
    <property type="match status" value="1"/>
</dbReference>
<dbReference type="GeneID" id="857519"/>
<dbReference type="GO" id="GO:0006412">
    <property type="term" value="P:translation"/>
    <property type="evidence" value="ECO:0007669"/>
    <property type="project" value="InterPro"/>
</dbReference>
<dbReference type="Gene3D" id="3.40.50.10490">
    <property type="entry name" value="Glucose-6-phosphate isomerase like protein, domain 1"/>
    <property type="match status" value="1"/>
</dbReference>
<name>Q9AW71_GUITH</name>
<dbReference type="InterPro" id="IPR001865">
    <property type="entry name" value="Ribosomal_uS2"/>
</dbReference>
<gene>
    <name evidence="6" type="primary">rsp4</name>
</gene>
<dbReference type="Pfam" id="PF00318">
    <property type="entry name" value="Ribosomal_S2"/>
    <property type="match status" value="2"/>
</dbReference>
<evidence type="ECO:0000313" key="7">
    <source>
        <dbReference type="Proteomes" id="UP000242167"/>
    </source>
</evidence>
<keyword evidence="2 5" id="KW-0689">Ribosomal protein</keyword>
<protein>
    <recommendedName>
        <fullName evidence="4">Small ribosomal subunit protein uS2</fullName>
    </recommendedName>
</protein>
<dbReference type="RefSeq" id="XP_001713215.1">
    <property type="nucleotide sequence ID" value="XM_001713163.1"/>
</dbReference>
<evidence type="ECO:0000256" key="3">
    <source>
        <dbReference type="ARBA" id="ARBA00023274"/>
    </source>
</evidence>
<dbReference type="Proteomes" id="UP000242167">
    <property type="component" value="Nucleomorph 2"/>
</dbReference>
<dbReference type="PROSITE" id="PS00962">
    <property type="entry name" value="RIBOSOMAL_S2_1"/>
    <property type="match status" value="1"/>
</dbReference>
<dbReference type="InterPro" id="IPR023591">
    <property type="entry name" value="Ribosomal_uS2_flav_dom_sf"/>
</dbReference>
<dbReference type="PRINTS" id="PR00395">
    <property type="entry name" value="RIBOSOMALS2"/>
</dbReference>
<dbReference type="PROSITE" id="PS00963">
    <property type="entry name" value="RIBOSOMAL_S2_2"/>
    <property type="match status" value="1"/>
</dbReference>
<dbReference type="SUPFAM" id="SSF52313">
    <property type="entry name" value="Ribosomal protein S2"/>
    <property type="match status" value="1"/>
</dbReference>
<sequence length="199" mass="22798">MIYNENDIKKLLICNVHIGLSACTQLMKVYVWKKRSDGIYIINILKTIQKIELAARAIISIEHPKHIIAVSSNNIHQTAIIKFSQFIQCNCIVDKWIPGKLTNKTSKLFEEPRLLIISDPLLDKQALLEASYVNIPVISVCNTDSFLSYIDIAIPGNNKDRYSFALIIWLLTKKILIFKGELTKNCEWNVSVESFIEKF</sequence>
<dbReference type="GO" id="GO:0000428">
    <property type="term" value="C:DNA-directed RNA polymerase complex"/>
    <property type="evidence" value="ECO:0007669"/>
    <property type="project" value="UniProtKB-KW"/>
</dbReference>
<dbReference type="EMBL" id="AJ010592">
    <property type="protein sequence ID" value="CAC26999.1"/>
    <property type="molecule type" value="Genomic_DNA"/>
</dbReference>
<dbReference type="GO" id="GO:0003735">
    <property type="term" value="F:structural constituent of ribosome"/>
    <property type="evidence" value="ECO:0007669"/>
    <property type="project" value="InterPro"/>
</dbReference>
<proteinExistence type="inferred from homology"/>
<dbReference type="NCBIfam" id="TIGR01012">
    <property type="entry name" value="uS2_euk_arch"/>
    <property type="match status" value="1"/>
</dbReference>
<dbReference type="PIR" id="C90106">
    <property type="entry name" value="C90106"/>
</dbReference>
<evidence type="ECO:0000313" key="6">
    <source>
        <dbReference type="EMBL" id="CAC26999.1"/>
    </source>
</evidence>
<dbReference type="InterPro" id="IPR005707">
    <property type="entry name" value="Ribosomal_uS2_euk/arc"/>
</dbReference>
<dbReference type="GO" id="GO:0015935">
    <property type="term" value="C:small ribosomal subunit"/>
    <property type="evidence" value="ECO:0007669"/>
    <property type="project" value="InterPro"/>
</dbReference>
<reference evidence="6 7" key="1">
    <citation type="journal article" date="2001" name="Nature">
        <title>The highly reduced genome of an enslaved algal nucleus.</title>
        <authorList>
            <person name="Douglas S."/>
            <person name="Zauner S."/>
            <person name="Fraunholz M."/>
            <person name="Beaton M."/>
            <person name="Penny S."/>
            <person name="Deng L."/>
            <person name="Wu X."/>
            <person name="Reith M."/>
            <person name="Cavalier-Smith T."/>
            <person name="Maier U."/>
        </authorList>
    </citation>
    <scope>NUCLEOTIDE SEQUENCE [LARGE SCALE GENOMIC DNA]</scope>
</reference>
<evidence type="ECO:0000256" key="4">
    <source>
        <dbReference type="ARBA" id="ARBA00035256"/>
    </source>
</evidence>